<reference evidence="1" key="1">
    <citation type="submission" date="2023-06" db="EMBL/GenBank/DDBJ databases">
        <title>Genome-scale phylogeny and comparative genomics of the fungal order Sordariales.</title>
        <authorList>
            <consortium name="Lawrence Berkeley National Laboratory"/>
            <person name="Hensen N."/>
            <person name="Bonometti L."/>
            <person name="Westerberg I."/>
            <person name="Brannstrom I.O."/>
            <person name="Guillou S."/>
            <person name="Cros-Aarteil S."/>
            <person name="Calhoun S."/>
            <person name="Haridas S."/>
            <person name="Kuo A."/>
            <person name="Mondo S."/>
            <person name="Pangilinan J."/>
            <person name="Riley R."/>
            <person name="LaButti K."/>
            <person name="Andreopoulos B."/>
            <person name="Lipzen A."/>
            <person name="Chen C."/>
            <person name="Yanf M."/>
            <person name="Daum C."/>
            <person name="Ng V."/>
            <person name="Clum A."/>
            <person name="Steindorff A."/>
            <person name="Ohm R."/>
            <person name="Martin F."/>
            <person name="Silar P."/>
            <person name="Natvig D."/>
            <person name="Lalanne C."/>
            <person name="Gautier V."/>
            <person name="Ament-velasquez S.L."/>
            <person name="Kruys A."/>
            <person name="Hutchinson M.I."/>
            <person name="Powell A.J."/>
            <person name="Barry K."/>
            <person name="Miller A.N."/>
            <person name="Grigoriev I.V."/>
            <person name="Debuchy R."/>
            <person name="Gladieux P."/>
            <person name="Thoren M.H."/>
            <person name="Johannesson H."/>
        </authorList>
    </citation>
    <scope>NUCLEOTIDE SEQUENCE</scope>
    <source>
        <strain evidence="1">SMH2392-1A</strain>
    </source>
</reference>
<sequence length="287" mass="31092">MSSNTDNPKQGLITLVEAQKTKAPAGKKALWTKLVDHIKDPKYDLPPGQTMWTFGQDVVVGTSTEFINAYRLHNKGKQPKDFEHPAVFSHSTQVPQSAGNGPIVHPTRKLSNGDKSVPAAGETGQLAQWSSYNPQGAHHYIDVWMRIDPTLGGDPNIVFHYQPLNDTGSNVQTVYQADFNTLDAPLLAANGVGHLTFPGAITTANGQLAVTNTTLQLSVVAHTGIAANPWKVLMDWQDQLCVIMAAGPCLSGDIMRNHLFFCTSPNGARALYIADNKTTLLKNMPAQ</sequence>
<dbReference type="RefSeq" id="XP_060289410.1">
    <property type="nucleotide sequence ID" value="XM_060440693.1"/>
</dbReference>
<evidence type="ECO:0000313" key="2">
    <source>
        <dbReference type="Proteomes" id="UP001172101"/>
    </source>
</evidence>
<dbReference type="GeneID" id="85323963"/>
<proteinExistence type="predicted"/>
<evidence type="ECO:0000313" key="1">
    <source>
        <dbReference type="EMBL" id="KAK0701746.1"/>
    </source>
</evidence>
<protein>
    <submittedName>
        <fullName evidence="1">Uncharacterized protein</fullName>
    </submittedName>
</protein>
<organism evidence="1 2">
    <name type="scientific">Lasiosphaeria miniovina</name>
    <dbReference type="NCBI Taxonomy" id="1954250"/>
    <lineage>
        <taxon>Eukaryota</taxon>
        <taxon>Fungi</taxon>
        <taxon>Dikarya</taxon>
        <taxon>Ascomycota</taxon>
        <taxon>Pezizomycotina</taxon>
        <taxon>Sordariomycetes</taxon>
        <taxon>Sordariomycetidae</taxon>
        <taxon>Sordariales</taxon>
        <taxon>Lasiosphaeriaceae</taxon>
        <taxon>Lasiosphaeria</taxon>
    </lineage>
</organism>
<comment type="caution">
    <text evidence="1">The sequence shown here is derived from an EMBL/GenBank/DDBJ whole genome shotgun (WGS) entry which is preliminary data.</text>
</comment>
<accession>A0AA39ZQF2</accession>
<keyword evidence="2" id="KW-1185">Reference proteome</keyword>
<gene>
    <name evidence="1" type="ORF">B0T26DRAFT_681860</name>
</gene>
<dbReference type="Proteomes" id="UP001172101">
    <property type="component" value="Unassembled WGS sequence"/>
</dbReference>
<dbReference type="AlphaFoldDB" id="A0AA39ZQF2"/>
<name>A0AA39ZQF2_9PEZI</name>
<dbReference type="EMBL" id="JAUIRO010000009">
    <property type="protein sequence ID" value="KAK0701746.1"/>
    <property type="molecule type" value="Genomic_DNA"/>
</dbReference>